<evidence type="ECO:0000313" key="2">
    <source>
        <dbReference type="EMBL" id="MBD8507529.1"/>
    </source>
</evidence>
<comment type="caution">
    <text evidence="2">The sequence shown here is derived from an EMBL/GenBank/DDBJ whole genome shotgun (WGS) entry which is preliminary data.</text>
</comment>
<dbReference type="InterPro" id="IPR029063">
    <property type="entry name" value="SAM-dependent_MTases_sf"/>
</dbReference>
<organism evidence="2 3">
    <name type="scientific">Lolliginicoccus lacisalsi</name>
    <dbReference type="NCBI Taxonomy" id="2742202"/>
    <lineage>
        <taxon>Bacteria</taxon>
        <taxon>Bacillati</taxon>
        <taxon>Actinomycetota</taxon>
        <taxon>Actinomycetes</taxon>
        <taxon>Mycobacteriales</taxon>
        <taxon>Hoyosellaceae</taxon>
        <taxon>Lolliginicoccus</taxon>
    </lineage>
</organism>
<dbReference type="AlphaFoldDB" id="A0A927PN01"/>
<dbReference type="PANTHER" id="PTHR14741:SF32">
    <property type="entry name" value="TRIMETHYLGUANOSINE SYNTHASE"/>
    <property type="match status" value="1"/>
</dbReference>
<dbReference type="GO" id="GO:0008168">
    <property type="term" value="F:methyltransferase activity"/>
    <property type="evidence" value="ECO:0007669"/>
    <property type="project" value="UniProtKB-KW"/>
</dbReference>
<dbReference type="SUPFAM" id="SSF53335">
    <property type="entry name" value="S-adenosyl-L-methionine-dependent methyltransferases"/>
    <property type="match status" value="1"/>
</dbReference>
<keyword evidence="2" id="KW-0808">Transferase</keyword>
<dbReference type="PANTHER" id="PTHR14741">
    <property type="entry name" value="S-ADENOSYLMETHIONINE-DEPENDENT METHYLTRANSFERASE RELATED"/>
    <property type="match status" value="1"/>
</dbReference>
<proteinExistence type="predicted"/>
<dbReference type="Pfam" id="PF18096">
    <property type="entry name" value="Thump_like"/>
    <property type="match status" value="1"/>
</dbReference>
<reference evidence="2" key="1">
    <citation type="submission" date="2020-09" db="EMBL/GenBank/DDBJ databases">
        <title>Hoyosella lacisalsi sp. nov., a halotolerant actinobacterium isolated from soil of Lake Gudzhirganskoe.</title>
        <authorList>
            <person name="Yang Q."/>
            <person name="Guo P.Y."/>
            <person name="Liu S.W."/>
            <person name="Li F.N."/>
            <person name="Sun C.H."/>
        </authorList>
    </citation>
    <scope>NUCLEOTIDE SEQUENCE</scope>
    <source>
        <strain evidence="2">G463</strain>
    </source>
</reference>
<dbReference type="Proteomes" id="UP000642993">
    <property type="component" value="Unassembled WGS sequence"/>
</dbReference>
<dbReference type="Gene3D" id="3.40.50.150">
    <property type="entry name" value="Vaccinia Virus protein VP39"/>
    <property type="match status" value="1"/>
</dbReference>
<evidence type="ECO:0000259" key="1">
    <source>
        <dbReference type="Pfam" id="PF18096"/>
    </source>
</evidence>
<feature type="domain" description="THUMP-like" evidence="1">
    <location>
        <begin position="312"/>
        <end position="383"/>
    </location>
</feature>
<protein>
    <submittedName>
        <fullName evidence="2">Class I SAM-dependent methyltransferase</fullName>
    </submittedName>
</protein>
<keyword evidence="3" id="KW-1185">Reference proteome</keyword>
<evidence type="ECO:0000313" key="3">
    <source>
        <dbReference type="Proteomes" id="UP000642993"/>
    </source>
</evidence>
<dbReference type="GO" id="GO:0032259">
    <property type="term" value="P:methylation"/>
    <property type="evidence" value="ECO:0007669"/>
    <property type="project" value="UniProtKB-KW"/>
</dbReference>
<dbReference type="InterPro" id="IPR041497">
    <property type="entry name" value="Thump-like"/>
</dbReference>
<sequence>MAYEFTLEDVEFLRSPRGTEELARVDHMPLTDQTLVRDITRAREQHGSRAGALIETIRLRRRARIKLDSQRPWLLTADALEQATPEVVARHRAQRLHGLDIHDVTCSIGADLAVLAEHGGRVIGSDIDPVRAAMAARNAPAALVVRADALVPCSRGAVVVADPARRADGRRTHDPSKLVPPLPDLLAAYARRDLVVKCAPGIDYDALGWPGEVETVSLDGGVRETTLWSPGLAGPGVTRRATLLRSDGARDMITDAEADDIPERAEGEWIVDPDGAIVRAGLVRHYAAREGLWQLDPRIAYLTGDQRPPGTRAHRILERAPFREKQLRAVLRRYDCGALEILARGVRIDPDELRRRLKPTGTRSLSLVIVRIGDRPEAFVCEPASASIP</sequence>
<keyword evidence="2" id="KW-0489">Methyltransferase</keyword>
<dbReference type="EMBL" id="JACYWE010000009">
    <property type="protein sequence ID" value="MBD8507529.1"/>
    <property type="molecule type" value="Genomic_DNA"/>
</dbReference>
<gene>
    <name evidence="2" type="ORF">HT102_13655</name>
</gene>
<dbReference type="RefSeq" id="WP_192039998.1">
    <property type="nucleotide sequence ID" value="NZ_JACYWE010000009.1"/>
</dbReference>
<name>A0A927PN01_9ACTN</name>
<accession>A0A927PN01</accession>